<dbReference type="STRING" id="747725.A0A168PJ15"/>
<evidence type="ECO:0000256" key="1">
    <source>
        <dbReference type="PROSITE-ProRule" id="PRU00042"/>
    </source>
</evidence>
<evidence type="ECO:0000259" key="3">
    <source>
        <dbReference type="PROSITE" id="PS50157"/>
    </source>
</evidence>
<evidence type="ECO:0000313" key="5">
    <source>
        <dbReference type="Proteomes" id="UP000077051"/>
    </source>
</evidence>
<accession>A0A168PJ15</accession>
<feature type="domain" description="C2H2-type" evidence="3">
    <location>
        <begin position="11"/>
        <end position="44"/>
    </location>
</feature>
<dbReference type="VEuPathDB" id="FungiDB:MUCCIDRAFT_77261"/>
<reference evidence="4 5" key="1">
    <citation type="submission" date="2015-06" db="EMBL/GenBank/DDBJ databases">
        <title>Expansion of signal transduction pathways in fungi by whole-genome duplication.</title>
        <authorList>
            <consortium name="DOE Joint Genome Institute"/>
            <person name="Corrochano L.M."/>
            <person name="Kuo A."/>
            <person name="Marcet-Houben M."/>
            <person name="Polaino S."/>
            <person name="Salamov A."/>
            <person name="Villalobos J.M."/>
            <person name="Alvarez M.I."/>
            <person name="Avalos J."/>
            <person name="Benito E.P."/>
            <person name="Benoit I."/>
            <person name="Burger G."/>
            <person name="Camino L.P."/>
            <person name="Canovas D."/>
            <person name="Cerda-Olmedo E."/>
            <person name="Cheng J.-F."/>
            <person name="Dominguez A."/>
            <person name="Elias M."/>
            <person name="Eslava A.P."/>
            <person name="Glaser F."/>
            <person name="Grimwood J."/>
            <person name="Gutierrez G."/>
            <person name="Heitman J."/>
            <person name="Henrissat B."/>
            <person name="Iturriaga E.A."/>
            <person name="Lang B.F."/>
            <person name="Lavin J.L."/>
            <person name="Lee S."/>
            <person name="Li W."/>
            <person name="Lindquist E."/>
            <person name="Lopez-Garcia S."/>
            <person name="Luque E.M."/>
            <person name="Marcos A.T."/>
            <person name="Martin J."/>
            <person name="Mccluskey K."/>
            <person name="Medina H.R."/>
            <person name="Miralles-Duran A."/>
            <person name="Miyazaki A."/>
            <person name="Munoz-Torres E."/>
            <person name="Oguiza J.A."/>
            <person name="Ohm R."/>
            <person name="Olmedo M."/>
            <person name="Orejas M."/>
            <person name="Ortiz-Castellanos L."/>
            <person name="Pisabarro A.G."/>
            <person name="Rodriguez-Romero J."/>
            <person name="Ruiz-Herrera J."/>
            <person name="Ruiz-Vazquez R."/>
            <person name="Sanz C."/>
            <person name="Schackwitz W."/>
            <person name="Schmutz J."/>
            <person name="Shahriari M."/>
            <person name="Shelest E."/>
            <person name="Silva-Franco F."/>
            <person name="Soanes D."/>
            <person name="Syed K."/>
            <person name="Tagua V.G."/>
            <person name="Talbot N.J."/>
            <person name="Thon M."/>
            <person name="De Vries R.P."/>
            <person name="Wiebenga A."/>
            <person name="Yadav J.S."/>
            <person name="Braun E.L."/>
            <person name="Baker S."/>
            <person name="Garre V."/>
            <person name="Horwitz B."/>
            <person name="Torres-Martinez S."/>
            <person name="Idnurm A."/>
            <person name="Herrera-Estrella A."/>
            <person name="Gabaldon T."/>
            <person name="Grigoriev I.V."/>
        </authorList>
    </citation>
    <scope>NUCLEOTIDE SEQUENCE [LARGE SCALE GENOMIC DNA]</scope>
    <source>
        <strain evidence="4 5">CBS 277.49</strain>
    </source>
</reference>
<feature type="compositionally biased region" description="Basic and acidic residues" evidence="2">
    <location>
        <begin position="45"/>
        <end position="72"/>
    </location>
</feature>
<keyword evidence="1" id="KW-0863">Zinc-finger</keyword>
<dbReference type="InterPro" id="IPR013087">
    <property type="entry name" value="Znf_C2H2_type"/>
</dbReference>
<keyword evidence="5" id="KW-1185">Reference proteome</keyword>
<comment type="caution">
    <text evidence="4">The sequence shown here is derived from an EMBL/GenBank/DDBJ whole genome shotgun (WGS) entry which is preliminary data.</text>
</comment>
<feature type="region of interest" description="Disordered" evidence="2">
    <location>
        <begin position="38"/>
        <end position="78"/>
    </location>
</feature>
<evidence type="ECO:0000313" key="4">
    <source>
        <dbReference type="EMBL" id="OAD07801.1"/>
    </source>
</evidence>
<evidence type="ECO:0000256" key="2">
    <source>
        <dbReference type="SAM" id="MobiDB-lite"/>
    </source>
</evidence>
<dbReference type="OrthoDB" id="2263388at2759"/>
<name>A0A168PJ15_MUCCL</name>
<organism evidence="4 5">
    <name type="scientific">Mucor lusitanicus CBS 277.49</name>
    <dbReference type="NCBI Taxonomy" id="747725"/>
    <lineage>
        <taxon>Eukaryota</taxon>
        <taxon>Fungi</taxon>
        <taxon>Fungi incertae sedis</taxon>
        <taxon>Mucoromycota</taxon>
        <taxon>Mucoromycotina</taxon>
        <taxon>Mucoromycetes</taxon>
        <taxon>Mucorales</taxon>
        <taxon>Mucorineae</taxon>
        <taxon>Mucoraceae</taxon>
        <taxon>Mucor</taxon>
    </lineage>
</organism>
<dbReference type="Proteomes" id="UP000077051">
    <property type="component" value="Unassembled WGS sequence"/>
</dbReference>
<dbReference type="PROSITE" id="PS50157">
    <property type="entry name" value="ZINC_FINGER_C2H2_2"/>
    <property type="match status" value="1"/>
</dbReference>
<sequence>MAKSKWTTLKYACEHPHCIMRYPTLKALRRHYNSKSFTHAYPRPVNDKSNRKEDTGDEMAKDEGYLDRKDQENETGSNVPLKLLKQTVKICQDGCRPLTGAGSQCIDGNKKYDGGETGENQKQDQREIRMLSLGETMARMVANEETLDLLQYPSKFQHKQKVYKDFFSGSVYQDLSKSDLCKNADLNIFYGLYIDSYVNTSVSKNTHFTVIHCLVFNFEPSLRTDFLI</sequence>
<gene>
    <name evidence="4" type="ORF">MUCCIDRAFT_77261</name>
</gene>
<keyword evidence="1" id="KW-0862">Zinc</keyword>
<dbReference type="EMBL" id="AMYB01000001">
    <property type="protein sequence ID" value="OAD07801.1"/>
    <property type="molecule type" value="Genomic_DNA"/>
</dbReference>
<protein>
    <submittedName>
        <fullName evidence="4">C2H2-type zinc finger transcription factor</fullName>
    </submittedName>
</protein>
<dbReference type="AlphaFoldDB" id="A0A168PJ15"/>
<keyword evidence="1" id="KW-0479">Metal-binding</keyword>
<dbReference type="GO" id="GO:0008270">
    <property type="term" value="F:zinc ion binding"/>
    <property type="evidence" value="ECO:0007669"/>
    <property type="project" value="UniProtKB-KW"/>
</dbReference>
<proteinExistence type="predicted"/>